<feature type="transmembrane region" description="Helical" evidence="1">
    <location>
        <begin position="452"/>
        <end position="471"/>
    </location>
</feature>
<comment type="caution">
    <text evidence="2">The sequence shown here is derived from an EMBL/GenBank/DDBJ whole genome shotgun (WGS) entry which is preliminary data.</text>
</comment>
<feature type="transmembrane region" description="Helical" evidence="1">
    <location>
        <begin position="427"/>
        <end position="446"/>
    </location>
</feature>
<evidence type="ECO:0000313" key="3">
    <source>
        <dbReference type="Proteomes" id="UP000197032"/>
    </source>
</evidence>
<feature type="transmembrane region" description="Helical" evidence="1">
    <location>
        <begin position="283"/>
        <end position="301"/>
    </location>
</feature>
<gene>
    <name evidence="2" type="ORF">KKC1_10510</name>
</gene>
<feature type="transmembrane region" description="Helical" evidence="1">
    <location>
        <begin position="214"/>
        <end position="235"/>
    </location>
</feature>
<keyword evidence="1" id="KW-1133">Transmembrane helix</keyword>
<sequence>MRREKEKALQAADRFIGELTQLIDPDRTLLILLSACPSDHDYRRKNFMTPVVMAGPGYGPGLLSSGTTRRPGIITLTDIAPTVLKFFDLQVSPVMSGRPVYTVEASNPWQTLRELNRKLVFIYVARPYLVKGYVLLQIIVLFSFVVALFRRHRLIALLQPVLLALMAVPLSLLIMGAFYRGSLPLYALEAIVLTVFVTLAAIKFTRQSELDPFLLISLTTALAVAADLVTGARLMQNSVLGYDAVAGARYYGIGNEYMGVLLGASITGAAGLLERLPAWRSRLLPLLGGAFAVIIFLMAAPQIGANAGGTVAAVSAFSFTVLRLAGMKISYREVVTIAAGISIILAGFTMFDLGRGVQVQSHWGRAAALIQEEGVMEAADIITRKLANNLRLVRYTAWSRVLLVMLLTLTILIYRPVGLLKRITRRYPAMAQGFMGVMVGSGVALLVNDSGIVAAATMMIYAVIPLTYLVIEEKKRPLLYKILSTAK</sequence>
<dbReference type="Proteomes" id="UP000197032">
    <property type="component" value="Unassembled WGS sequence"/>
</dbReference>
<feature type="transmembrane region" description="Helical" evidence="1">
    <location>
        <begin position="161"/>
        <end position="179"/>
    </location>
</feature>
<dbReference type="Gene3D" id="3.40.720.10">
    <property type="entry name" value="Alkaline Phosphatase, subunit A"/>
    <property type="match status" value="1"/>
</dbReference>
<reference evidence="3" key="1">
    <citation type="journal article" date="2017" name="Appl. Environ. Microbiol.">
        <title>Genomic analysis of Calderihabitans maritimus KKC1, a thermophilic hydrogenogenic carboxydotrophic bacterium isolated from marine sediment.</title>
        <authorList>
            <person name="Omae K."/>
            <person name="Yoneda Y."/>
            <person name="Fukuyama Y."/>
            <person name="Yoshida T."/>
            <person name="Sako Y."/>
        </authorList>
    </citation>
    <scope>NUCLEOTIDE SEQUENCE [LARGE SCALE GENOMIC DNA]</scope>
    <source>
        <strain evidence="3">KKC1</strain>
    </source>
</reference>
<feature type="transmembrane region" description="Helical" evidence="1">
    <location>
        <begin position="185"/>
        <end position="202"/>
    </location>
</feature>
<dbReference type="SUPFAM" id="SSF53649">
    <property type="entry name" value="Alkaline phosphatase-like"/>
    <property type="match status" value="1"/>
</dbReference>
<proteinExistence type="predicted"/>
<evidence type="ECO:0000313" key="2">
    <source>
        <dbReference type="EMBL" id="GAW91890.1"/>
    </source>
</evidence>
<feature type="transmembrane region" description="Helical" evidence="1">
    <location>
        <begin position="257"/>
        <end position="276"/>
    </location>
</feature>
<organism evidence="2 3">
    <name type="scientific">Calderihabitans maritimus</name>
    <dbReference type="NCBI Taxonomy" id="1246530"/>
    <lineage>
        <taxon>Bacteria</taxon>
        <taxon>Bacillati</taxon>
        <taxon>Bacillota</taxon>
        <taxon>Clostridia</taxon>
        <taxon>Neomoorellales</taxon>
        <taxon>Calderihabitantaceae</taxon>
        <taxon>Calderihabitans</taxon>
    </lineage>
</organism>
<name>A0A1Z5HRJ4_9FIRM</name>
<keyword evidence="3" id="KW-1185">Reference proteome</keyword>
<keyword evidence="1" id="KW-0812">Transmembrane</keyword>
<accession>A0A1Z5HRJ4</accession>
<dbReference type="InterPro" id="IPR017850">
    <property type="entry name" value="Alkaline_phosphatase_core_sf"/>
</dbReference>
<protein>
    <submittedName>
        <fullName evidence="2">Uncharacterized protein</fullName>
    </submittedName>
</protein>
<feature type="transmembrane region" description="Helical" evidence="1">
    <location>
        <begin position="307"/>
        <end position="325"/>
    </location>
</feature>
<feature type="transmembrane region" description="Helical" evidence="1">
    <location>
        <begin position="128"/>
        <end position="149"/>
    </location>
</feature>
<evidence type="ECO:0000256" key="1">
    <source>
        <dbReference type="SAM" id="Phobius"/>
    </source>
</evidence>
<feature type="transmembrane region" description="Helical" evidence="1">
    <location>
        <begin position="397"/>
        <end position="415"/>
    </location>
</feature>
<dbReference type="EMBL" id="BDGJ01000036">
    <property type="protein sequence ID" value="GAW91890.1"/>
    <property type="molecule type" value="Genomic_DNA"/>
</dbReference>
<dbReference type="AlphaFoldDB" id="A0A1Z5HRJ4"/>
<feature type="transmembrane region" description="Helical" evidence="1">
    <location>
        <begin position="334"/>
        <end position="351"/>
    </location>
</feature>
<keyword evidence="1" id="KW-0472">Membrane</keyword>